<dbReference type="PRINTS" id="PR00413">
    <property type="entry name" value="HADHALOGNASE"/>
</dbReference>
<proteinExistence type="predicted"/>
<dbReference type="RefSeq" id="WP_234983852.1">
    <property type="nucleotide sequence ID" value="NZ_FUWM01000003.1"/>
</dbReference>
<gene>
    <name evidence="2" type="ORF">SAMN02745118_00070</name>
</gene>
<keyword evidence="3" id="KW-1185">Reference proteome</keyword>
<dbReference type="SFLD" id="SFLDG01129">
    <property type="entry name" value="C1.5:_HAD__Beta-PGM__Phosphata"/>
    <property type="match status" value="1"/>
</dbReference>
<dbReference type="Gene3D" id="3.40.50.1000">
    <property type="entry name" value="HAD superfamily/HAD-like"/>
    <property type="match status" value="1"/>
</dbReference>
<dbReference type="Proteomes" id="UP000190625">
    <property type="component" value="Unassembled WGS sequence"/>
</dbReference>
<protein>
    <submittedName>
        <fullName evidence="2">FMN phosphatase YigB, HAD superfamily</fullName>
    </submittedName>
</protein>
<evidence type="ECO:0000256" key="1">
    <source>
        <dbReference type="ARBA" id="ARBA00022801"/>
    </source>
</evidence>
<dbReference type="AlphaFoldDB" id="A0A1T4JJX9"/>
<dbReference type="PANTHER" id="PTHR43316:SF3">
    <property type="entry name" value="HALOACID DEHALOGENASE, TYPE II (AFU_ORTHOLOGUE AFUA_2G07750)-RELATED"/>
    <property type="match status" value="1"/>
</dbReference>
<dbReference type="InterPro" id="IPR006439">
    <property type="entry name" value="HAD-SF_hydro_IA"/>
</dbReference>
<evidence type="ECO:0000313" key="3">
    <source>
        <dbReference type="Proteomes" id="UP000190625"/>
    </source>
</evidence>
<dbReference type="STRING" id="142842.SAMN02745118_00070"/>
<name>A0A1T4JJX9_9FIRM</name>
<dbReference type="GO" id="GO:0016787">
    <property type="term" value="F:hydrolase activity"/>
    <property type="evidence" value="ECO:0007669"/>
    <property type="project" value="UniProtKB-KW"/>
</dbReference>
<evidence type="ECO:0000313" key="2">
    <source>
        <dbReference type="EMBL" id="SJZ30475.1"/>
    </source>
</evidence>
<keyword evidence="1" id="KW-0378">Hydrolase</keyword>
<dbReference type="InterPro" id="IPR051540">
    <property type="entry name" value="S-2-haloacid_dehalogenase"/>
</dbReference>
<dbReference type="PANTHER" id="PTHR43316">
    <property type="entry name" value="HYDROLASE, HALOACID DELAHOGENASE-RELATED"/>
    <property type="match status" value="1"/>
</dbReference>
<dbReference type="SUPFAM" id="SSF56784">
    <property type="entry name" value="HAD-like"/>
    <property type="match status" value="1"/>
</dbReference>
<dbReference type="InterPro" id="IPR023214">
    <property type="entry name" value="HAD_sf"/>
</dbReference>
<accession>A0A1T4JJX9</accession>
<dbReference type="EMBL" id="FUWM01000003">
    <property type="protein sequence ID" value="SJZ30475.1"/>
    <property type="molecule type" value="Genomic_DNA"/>
</dbReference>
<reference evidence="3" key="1">
    <citation type="submission" date="2017-02" db="EMBL/GenBank/DDBJ databases">
        <authorList>
            <person name="Varghese N."/>
            <person name="Submissions S."/>
        </authorList>
    </citation>
    <scope>NUCLEOTIDE SEQUENCE [LARGE SCALE GENOMIC DNA]</scope>
    <source>
        <strain evidence="3">ATCC BAA-73</strain>
    </source>
</reference>
<dbReference type="Pfam" id="PF00702">
    <property type="entry name" value="Hydrolase"/>
    <property type="match status" value="1"/>
</dbReference>
<sequence>MDLIKGRDTVLFDLDGTLLPIELDVFLENYFQALTKEFMDVANPNEFINMLMKATGEMINNNGEKLNQEVFMEAFIPQVEIDDKTEIIGRFDQFYREKFPLLKENWELNNISSELVKLFKDLGYRMVIATNPLFPREAVVERMRWVGLNPDDFDLVTSYENMHYSKPNLKYYQEIMDKVNTSPQNCIMIGNDVQEDMVVGKLGVTTFLINDFLINRESKEQFEPDWQGSMVNLKSLVKDKF</sequence>
<organism evidence="2 3">
    <name type="scientific">Selenihalanaerobacter shriftii</name>
    <dbReference type="NCBI Taxonomy" id="142842"/>
    <lineage>
        <taxon>Bacteria</taxon>
        <taxon>Bacillati</taxon>
        <taxon>Bacillota</taxon>
        <taxon>Clostridia</taxon>
        <taxon>Halanaerobiales</taxon>
        <taxon>Halobacteroidaceae</taxon>
        <taxon>Selenihalanaerobacter</taxon>
    </lineage>
</organism>
<dbReference type="Gene3D" id="1.10.150.520">
    <property type="match status" value="1"/>
</dbReference>
<dbReference type="InterPro" id="IPR036412">
    <property type="entry name" value="HAD-like_sf"/>
</dbReference>
<dbReference type="SFLD" id="SFLDS00003">
    <property type="entry name" value="Haloacid_Dehalogenase"/>
    <property type="match status" value="1"/>
</dbReference>